<feature type="region of interest" description="Disordered" evidence="1">
    <location>
        <begin position="23"/>
        <end position="84"/>
    </location>
</feature>
<gene>
    <name evidence="2" type="ORF">JMJ58_22265</name>
</gene>
<dbReference type="KEGG" id="hsal:JMJ58_22265"/>
<protein>
    <submittedName>
        <fullName evidence="2">Uncharacterized protein</fullName>
    </submittedName>
</protein>
<sequence>MKFDVVRSTIGARSLGTTGIVARIGQDPVDEVTDQQGEGERGDGFAEQAGGVQGSRQDSDDDESADSSAADAPRRSTRSKSASPLIAICSRRRGEFIVRARGGVDDDVYTVSSEGIPKKIRCFAAVGDGHDRTIWPRRAANRSRAR</sequence>
<reference evidence="2 3" key="1">
    <citation type="submission" date="2021-01" db="EMBL/GenBank/DDBJ databases">
        <title>Genome Sequence and Methylation Pattern of Haloterrigena salifodinae BOL5-1, An Extremely Halophilic Archaeon from a Bolivian Salt Mine.</title>
        <authorList>
            <person name="DasSarma P."/>
            <person name="Anton B.P."/>
            <person name="DasSarma S.L."/>
            <person name="von Ehrenheim H.A.L."/>
            <person name="Martinez F.L."/>
            <person name="Guzman D."/>
            <person name="Roberts R.J."/>
            <person name="DasSarma S."/>
        </authorList>
    </citation>
    <scope>NUCLEOTIDE SEQUENCE [LARGE SCALE GENOMIC DNA]</scope>
    <source>
        <strain evidence="2 3">BOL5-1</strain>
        <plasmid evidence="2 3">pHTS171</plasmid>
    </source>
</reference>
<accession>A0A8T8E7A7</accession>
<geneLocation type="plasmid" evidence="2 3">
    <name>pHTS171</name>
</geneLocation>
<dbReference type="AlphaFoldDB" id="A0A8T8E7A7"/>
<evidence type="ECO:0000256" key="1">
    <source>
        <dbReference type="SAM" id="MobiDB-lite"/>
    </source>
</evidence>
<organism evidence="2 3">
    <name type="scientific">Haloterrigena salifodinae</name>
    <dbReference type="NCBI Taxonomy" id="2675099"/>
    <lineage>
        <taxon>Archaea</taxon>
        <taxon>Methanobacteriati</taxon>
        <taxon>Methanobacteriota</taxon>
        <taxon>Stenosarchaea group</taxon>
        <taxon>Halobacteria</taxon>
        <taxon>Halobacteriales</taxon>
        <taxon>Natrialbaceae</taxon>
        <taxon>Haloterrigena</taxon>
    </lineage>
</organism>
<keyword evidence="3" id="KW-1185">Reference proteome</keyword>
<proteinExistence type="predicted"/>
<name>A0A8T8E7A7_9EURY</name>
<evidence type="ECO:0000313" key="3">
    <source>
        <dbReference type="Proteomes" id="UP000637819"/>
    </source>
</evidence>
<evidence type="ECO:0000313" key="2">
    <source>
        <dbReference type="EMBL" id="QRV17557.1"/>
    </source>
</evidence>
<dbReference type="Proteomes" id="UP000637819">
    <property type="component" value="Plasmid pHTS171"/>
</dbReference>
<keyword evidence="2" id="KW-0614">Plasmid</keyword>
<dbReference type="EMBL" id="CP069190">
    <property type="protein sequence ID" value="QRV17557.1"/>
    <property type="molecule type" value="Genomic_DNA"/>
</dbReference>